<proteinExistence type="inferred from homology"/>
<dbReference type="InterPro" id="IPR004474">
    <property type="entry name" value="LytR_CpsA_psr"/>
</dbReference>
<accession>K6PZR1</accession>
<reference evidence="4" key="2">
    <citation type="submission" date="2012-10" db="EMBL/GenBank/DDBJ databases">
        <title>Improved high-quality draft of Thermaerobacter subterraneus C21, DSM 13965.</title>
        <authorList>
            <consortium name="DOE Joint Genome Institute"/>
            <person name="Eisen J."/>
            <person name="Huntemann M."/>
            <person name="Wei C.-L."/>
            <person name="Han J."/>
            <person name="Detter J.C."/>
            <person name="Han C."/>
            <person name="Tapia R."/>
            <person name="Chen A."/>
            <person name="Kyrpides N."/>
            <person name="Mavromatis K."/>
            <person name="Markowitz V."/>
            <person name="Szeto E."/>
            <person name="Ivanova N."/>
            <person name="Mikhailova N."/>
            <person name="Ovchinnikova G."/>
            <person name="Pagani I."/>
            <person name="Pati A."/>
            <person name="Goodwin L."/>
            <person name="Nordberg H.P."/>
            <person name="Cantor M.N."/>
            <person name="Hua S.X."/>
            <person name="Woyke T."/>
            <person name="Eisen J."/>
            <person name="Klenk H.-P."/>
        </authorList>
    </citation>
    <scope>NUCLEOTIDE SEQUENCE [LARGE SCALE GENOMIC DNA]</scope>
    <source>
        <strain evidence="4">DSM 13965</strain>
    </source>
</reference>
<keyword evidence="5" id="KW-1185">Reference proteome</keyword>
<protein>
    <submittedName>
        <fullName evidence="4">Transcriptional attenuator, LytR family</fullName>
    </submittedName>
</protein>
<evidence type="ECO:0000313" key="4">
    <source>
        <dbReference type="EMBL" id="EKP94079.1"/>
    </source>
</evidence>
<dbReference type="PANTHER" id="PTHR33392">
    <property type="entry name" value="POLYISOPRENYL-TEICHOIC ACID--PEPTIDOGLYCAN TEICHOIC ACID TRANSFERASE TAGU"/>
    <property type="match status" value="1"/>
</dbReference>
<dbReference type="eggNOG" id="COG1316">
    <property type="taxonomic scope" value="Bacteria"/>
</dbReference>
<organism evidence="4 5">
    <name type="scientific">Thermaerobacter subterraneus DSM 13965</name>
    <dbReference type="NCBI Taxonomy" id="867903"/>
    <lineage>
        <taxon>Bacteria</taxon>
        <taxon>Bacillati</taxon>
        <taxon>Bacillota</taxon>
        <taxon>Clostridia</taxon>
        <taxon>Eubacteriales</taxon>
        <taxon>Clostridiales Family XVII. Incertae Sedis</taxon>
        <taxon>Thermaerobacter</taxon>
    </lineage>
</organism>
<feature type="compositionally biased region" description="Low complexity" evidence="2">
    <location>
        <begin position="52"/>
        <end position="62"/>
    </location>
</feature>
<dbReference type="PANTHER" id="PTHR33392:SF6">
    <property type="entry name" value="POLYISOPRENYL-TEICHOIC ACID--PEPTIDOGLYCAN TEICHOIC ACID TRANSFERASE TAGU"/>
    <property type="match status" value="1"/>
</dbReference>
<reference evidence="4" key="1">
    <citation type="submission" date="2010-10" db="EMBL/GenBank/DDBJ databases">
        <authorList>
            <consortium name="US DOE Joint Genome Institute (JGI-PGF)"/>
            <person name="Lucas S."/>
            <person name="Copeland A."/>
            <person name="Lapidus A."/>
            <person name="Bruce D."/>
            <person name="Goodwin L."/>
            <person name="Pitluck S."/>
            <person name="Kyrpides N."/>
            <person name="Mavromatis K."/>
            <person name="Detter J.C."/>
            <person name="Han C."/>
            <person name="Land M."/>
            <person name="Hauser L."/>
            <person name="Markowitz V."/>
            <person name="Cheng J.-F."/>
            <person name="Hugenholtz P."/>
            <person name="Woyke T."/>
            <person name="Wu D."/>
            <person name="Pukall R."/>
            <person name="Wahrenburg C."/>
            <person name="Brambilla E."/>
            <person name="Klenk H.-P."/>
            <person name="Eisen J.A."/>
        </authorList>
    </citation>
    <scope>NUCLEOTIDE SEQUENCE [LARGE SCALE GENOMIC DNA]</scope>
    <source>
        <strain evidence="4">DSM 13965</strain>
    </source>
</reference>
<dbReference type="NCBIfam" id="TIGR00350">
    <property type="entry name" value="lytR_cpsA_psr"/>
    <property type="match status" value="1"/>
</dbReference>
<feature type="domain" description="Cell envelope-related transcriptional attenuator" evidence="3">
    <location>
        <begin position="85"/>
        <end position="228"/>
    </location>
</feature>
<feature type="region of interest" description="Disordered" evidence="2">
    <location>
        <begin position="44"/>
        <end position="63"/>
    </location>
</feature>
<sequence>MVRPGRTRRRRGWRRLAWVAGAGLLAVALAAAYLAGYELTAPAEPAAPAPASPAGEPAPSRPARSERINILLLGIDAREQGAQTRSDTMILVSIDPDTREVAMLSIPRDSRVEIPGRGLDKITHAHAFGGVELATRTVAENFGIPVHHWARIDMPGFLQLIDVLGPVEVDVPYDLRLQDGTFLEKGRHTMDSRLALAYLRERYNDPDGDFGRADRQQQFLIDVARQLKARMTLLDVPRTLAIVNRYVETDMGLRDAVALARLAWNTDLDGIRRGMVKGHGIMLKGIYYYEVDWPATNQVLYELGIKEPAATTARATAPGSLPGGTNPAPNPGSGPSREARDAAGTAPGAPAGP</sequence>
<comment type="similarity">
    <text evidence="1">Belongs to the LytR/CpsA/Psr (LCP) family.</text>
</comment>
<dbReference type="AlphaFoldDB" id="K6PZR1"/>
<evidence type="ECO:0000259" key="3">
    <source>
        <dbReference type="Pfam" id="PF03816"/>
    </source>
</evidence>
<evidence type="ECO:0000256" key="2">
    <source>
        <dbReference type="SAM" id="MobiDB-lite"/>
    </source>
</evidence>
<dbReference type="OrthoDB" id="9782542at2"/>
<evidence type="ECO:0000256" key="1">
    <source>
        <dbReference type="ARBA" id="ARBA00006068"/>
    </source>
</evidence>
<dbReference type="Gene3D" id="3.40.630.190">
    <property type="entry name" value="LCP protein"/>
    <property type="match status" value="1"/>
</dbReference>
<dbReference type="RefSeq" id="WP_006904081.1">
    <property type="nucleotide sequence ID" value="NZ_JH976535.1"/>
</dbReference>
<gene>
    <name evidence="4" type="ORF">ThesuDRAFT_01804</name>
</gene>
<dbReference type="STRING" id="867903.ThesuDRAFT_01804"/>
<feature type="compositionally biased region" description="Low complexity" evidence="2">
    <location>
        <begin position="342"/>
        <end position="353"/>
    </location>
</feature>
<name>K6PZR1_9FIRM</name>
<dbReference type="EMBL" id="AENY02000003">
    <property type="protein sequence ID" value="EKP94079.1"/>
    <property type="molecule type" value="Genomic_DNA"/>
</dbReference>
<dbReference type="Proteomes" id="UP000005710">
    <property type="component" value="Unassembled WGS sequence"/>
</dbReference>
<dbReference type="Pfam" id="PF03816">
    <property type="entry name" value="LytR_cpsA_psr"/>
    <property type="match status" value="1"/>
</dbReference>
<dbReference type="HOGENOM" id="CLU_016455_12_0_9"/>
<comment type="caution">
    <text evidence="4">The sequence shown here is derived from an EMBL/GenBank/DDBJ whole genome shotgun (WGS) entry which is preliminary data.</text>
</comment>
<evidence type="ECO:0000313" key="5">
    <source>
        <dbReference type="Proteomes" id="UP000005710"/>
    </source>
</evidence>
<feature type="region of interest" description="Disordered" evidence="2">
    <location>
        <begin position="312"/>
        <end position="353"/>
    </location>
</feature>
<dbReference type="InterPro" id="IPR050922">
    <property type="entry name" value="LytR/CpsA/Psr_CW_biosynth"/>
</dbReference>